<evidence type="ECO:0000313" key="2">
    <source>
        <dbReference type="EMBL" id="PJO44865.1"/>
    </source>
</evidence>
<evidence type="ECO:0000313" key="3">
    <source>
        <dbReference type="Proteomes" id="UP000232101"/>
    </source>
</evidence>
<dbReference type="RefSeq" id="WP_100542154.1">
    <property type="nucleotide sequence ID" value="NZ_PHQY01000322.1"/>
</dbReference>
<accession>A0A2M9Q9Z8</accession>
<proteinExistence type="predicted"/>
<organism evidence="2 3">
    <name type="scientific">Lysinibacillus xylanilyticus</name>
    <dbReference type="NCBI Taxonomy" id="582475"/>
    <lineage>
        <taxon>Bacteria</taxon>
        <taxon>Bacillati</taxon>
        <taxon>Bacillota</taxon>
        <taxon>Bacilli</taxon>
        <taxon>Bacillales</taxon>
        <taxon>Bacillaceae</taxon>
        <taxon>Lysinibacillus</taxon>
    </lineage>
</organism>
<dbReference type="Proteomes" id="UP000232101">
    <property type="component" value="Unassembled WGS sequence"/>
</dbReference>
<feature type="transmembrane region" description="Helical" evidence="1">
    <location>
        <begin position="24"/>
        <end position="43"/>
    </location>
</feature>
<comment type="caution">
    <text evidence="2">The sequence shown here is derived from an EMBL/GenBank/DDBJ whole genome shotgun (WGS) entry which is preliminary data.</text>
</comment>
<evidence type="ECO:0000256" key="1">
    <source>
        <dbReference type="SAM" id="Phobius"/>
    </source>
</evidence>
<reference evidence="2 3" key="1">
    <citation type="submission" date="2017-11" db="EMBL/GenBank/DDBJ databases">
        <title>Bacterial isolate from king chilli rhizosphere.</title>
        <authorList>
            <person name="Takhelmayum P."/>
            <person name="Sarangthem I."/>
        </authorList>
    </citation>
    <scope>NUCLEOTIDE SEQUENCE [LARGE SCALE GENOMIC DNA]</scope>
    <source>
        <strain evidence="3">t26</strain>
    </source>
</reference>
<dbReference type="AlphaFoldDB" id="A0A2M9Q9Z8"/>
<name>A0A2M9Q9Z8_9BACI</name>
<sequence>MKEIKFADTDQLRRLVANTRHRNVFIRFLVFCTVTKALAPLFLRYPKETLKMYIKHLAGDIDLSQRR</sequence>
<keyword evidence="1" id="KW-0472">Membrane</keyword>
<keyword evidence="1" id="KW-0812">Transmembrane</keyword>
<keyword evidence="1" id="KW-1133">Transmembrane helix</keyword>
<dbReference type="EMBL" id="PHQY01000322">
    <property type="protein sequence ID" value="PJO44865.1"/>
    <property type="molecule type" value="Genomic_DNA"/>
</dbReference>
<protein>
    <submittedName>
        <fullName evidence="2">Uncharacterized protein</fullName>
    </submittedName>
</protein>
<gene>
    <name evidence="2" type="ORF">CWD94_04040</name>
</gene>